<comment type="caution">
    <text evidence="2">The sequence shown here is derived from an EMBL/GenBank/DDBJ whole genome shotgun (WGS) entry which is preliminary data.</text>
</comment>
<organism evidence="2 3">
    <name type="scientific">Endocarpon pusillum</name>
    <dbReference type="NCBI Taxonomy" id="364733"/>
    <lineage>
        <taxon>Eukaryota</taxon>
        <taxon>Fungi</taxon>
        <taxon>Dikarya</taxon>
        <taxon>Ascomycota</taxon>
        <taxon>Pezizomycotina</taxon>
        <taxon>Eurotiomycetes</taxon>
        <taxon>Chaetothyriomycetidae</taxon>
        <taxon>Verrucariales</taxon>
        <taxon>Verrucariaceae</taxon>
        <taxon>Endocarpon</taxon>
    </lineage>
</organism>
<evidence type="ECO:0000313" key="3">
    <source>
        <dbReference type="Proteomes" id="UP000606974"/>
    </source>
</evidence>
<protein>
    <submittedName>
        <fullName evidence="2">Uncharacterized protein</fullName>
    </submittedName>
</protein>
<dbReference type="Proteomes" id="UP000606974">
    <property type="component" value="Unassembled WGS sequence"/>
</dbReference>
<dbReference type="OrthoDB" id="2561043at2759"/>
<dbReference type="EMBL" id="JAACFV010000036">
    <property type="protein sequence ID" value="KAF7509827.1"/>
    <property type="molecule type" value="Genomic_DNA"/>
</dbReference>
<accession>A0A8H7AMW7</accession>
<sequence length="61" mass="6387">MAGLRMSVKGLPSTYSKNPQESFEPMLDGTKTVADSTEIATGVLATVRSFQKKDAGGARPG</sequence>
<dbReference type="Gene3D" id="1.20.200.10">
    <property type="entry name" value="Fumarase/aspartase (Central domain)"/>
    <property type="match status" value="1"/>
</dbReference>
<feature type="region of interest" description="Disordered" evidence="1">
    <location>
        <begin position="1"/>
        <end position="27"/>
    </location>
</feature>
<keyword evidence="3" id="KW-1185">Reference proteome</keyword>
<reference evidence="2" key="1">
    <citation type="submission" date="2020-02" db="EMBL/GenBank/DDBJ databases">
        <authorList>
            <person name="Palmer J.M."/>
        </authorList>
    </citation>
    <scope>NUCLEOTIDE SEQUENCE</scope>
    <source>
        <strain evidence="2">EPUS1.4</strain>
        <tissue evidence="2">Thallus</tissue>
    </source>
</reference>
<dbReference type="AlphaFoldDB" id="A0A8H7AMW7"/>
<gene>
    <name evidence="2" type="ORF">GJ744_007338</name>
</gene>
<evidence type="ECO:0000256" key="1">
    <source>
        <dbReference type="SAM" id="MobiDB-lite"/>
    </source>
</evidence>
<name>A0A8H7AMW7_9EURO</name>
<proteinExistence type="predicted"/>
<evidence type="ECO:0000313" key="2">
    <source>
        <dbReference type="EMBL" id="KAF7509827.1"/>
    </source>
</evidence>